<name>A0ABT2TQB7_9FIRM</name>
<dbReference type="EMBL" id="JAOQJL010000004">
    <property type="protein sequence ID" value="MCU6764389.1"/>
    <property type="molecule type" value="Genomic_DNA"/>
</dbReference>
<protein>
    <submittedName>
        <fullName evidence="1">Dipeptidase</fullName>
    </submittedName>
</protein>
<reference evidence="1 2" key="1">
    <citation type="journal article" date="2021" name="ISME Commun">
        <title>Automated analysis of genomic sequences facilitates high-throughput and comprehensive description of bacteria.</title>
        <authorList>
            <person name="Hitch T.C.A."/>
        </authorList>
    </citation>
    <scope>NUCLEOTIDE SEQUENCE [LARGE SCALE GENOMIC DNA]</scope>
    <source>
        <strain evidence="1 2">Sanger_23</strain>
    </source>
</reference>
<gene>
    <name evidence="1" type="ORF">OCV61_03070</name>
</gene>
<dbReference type="SUPFAM" id="SSF51556">
    <property type="entry name" value="Metallo-dependent hydrolases"/>
    <property type="match status" value="1"/>
</dbReference>
<proteinExistence type="predicted"/>
<dbReference type="RefSeq" id="WP_158420622.1">
    <property type="nucleotide sequence ID" value="NZ_JAOQJL010000004.1"/>
</dbReference>
<accession>A0ABT2TQB7</accession>
<dbReference type="Gene3D" id="3.20.20.140">
    <property type="entry name" value="Metal-dependent hydrolases"/>
    <property type="match status" value="1"/>
</dbReference>
<dbReference type="PANTHER" id="PTHR10443">
    <property type="entry name" value="MICROSOMAL DIPEPTIDASE"/>
    <property type="match status" value="1"/>
</dbReference>
<dbReference type="PROSITE" id="PS51365">
    <property type="entry name" value="RENAL_DIPEPTIDASE_2"/>
    <property type="match status" value="1"/>
</dbReference>
<keyword evidence="2" id="KW-1185">Reference proteome</keyword>
<dbReference type="Pfam" id="PF01244">
    <property type="entry name" value="Peptidase_M19"/>
    <property type="match status" value="1"/>
</dbReference>
<dbReference type="InterPro" id="IPR008257">
    <property type="entry name" value="Pept_M19"/>
</dbReference>
<dbReference type="PANTHER" id="PTHR10443:SF12">
    <property type="entry name" value="DIPEPTIDASE"/>
    <property type="match status" value="1"/>
</dbReference>
<dbReference type="CDD" id="cd01301">
    <property type="entry name" value="rDP_like"/>
    <property type="match status" value="1"/>
</dbReference>
<organism evidence="1 2">
    <name type="scientific">Blautia ammoniilytica</name>
    <dbReference type="NCBI Taxonomy" id="2981782"/>
    <lineage>
        <taxon>Bacteria</taxon>
        <taxon>Bacillati</taxon>
        <taxon>Bacillota</taxon>
        <taxon>Clostridia</taxon>
        <taxon>Lachnospirales</taxon>
        <taxon>Lachnospiraceae</taxon>
        <taxon>Blautia</taxon>
    </lineage>
</organism>
<evidence type="ECO:0000313" key="1">
    <source>
        <dbReference type="EMBL" id="MCU6764389.1"/>
    </source>
</evidence>
<comment type="caution">
    <text evidence="1">The sequence shown here is derived from an EMBL/GenBank/DDBJ whole genome shotgun (WGS) entry which is preliminary data.</text>
</comment>
<dbReference type="InterPro" id="IPR032466">
    <property type="entry name" value="Metal_Hydrolase"/>
</dbReference>
<evidence type="ECO:0000313" key="2">
    <source>
        <dbReference type="Proteomes" id="UP001652409"/>
    </source>
</evidence>
<sequence>MIDLHCDTVSKLASVFHRGDLMHNPYSVDVERLEKAGALIQCFSTFFDVGKYGTTRRDEKAYVTANHMIDVFEKNFRLCHDKVIFVKKCEDIRQCMDTGKTGALLTMEDGTPVGNSLEKLQHFYNRGIRLITLTWNYENEIGYPNSNDPGVMASGLKSFGFQALEEMNRLGIIVDVSHLSDGGFWDVAKHTQKPFIASHSNARSITVHPRNLTDSMITAIAEKGGVIGLNFCPDFLGTDGKSSIAHMLQHIRHIYQVGGEDVLALGTDFDGIEGKLQIKSCDELYKLREALLQHKMPERVIDKMWQGNALRVMKDIL</sequence>
<dbReference type="Proteomes" id="UP001652409">
    <property type="component" value="Unassembled WGS sequence"/>
</dbReference>